<keyword evidence="11" id="KW-1185">Reference proteome</keyword>
<dbReference type="GO" id="GO:0005886">
    <property type="term" value="C:plasma membrane"/>
    <property type="evidence" value="ECO:0007669"/>
    <property type="project" value="UniProtKB-SubCell"/>
</dbReference>
<dbReference type="InterPro" id="IPR000515">
    <property type="entry name" value="MetI-like"/>
</dbReference>
<feature type="transmembrane region" description="Helical" evidence="8">
    <location>
        <begin position="9"/>
        <end position="32"/>
    </location>
</feature>
<keyword evidence="5 8" id="KW-0812">Transmembrane</keyword>
<comment type="similarity">
    <text evidence="8">Belongs to the binding-protein-dependent transport system permease family.</text>
</comment>
<sequence length="269" mass="29249">MKSFQISSALYRFVVFATLLFVITPLIAVIWVSGFSNKVISFPPQGYSFDWYLNAWRLDTFREGFWLSLKVSLMSTAIGMLVGVPAALAMVRGNFPGKAFVSTLLMSPMMIPGVVAGSALYVYFIQFELLSTVQVAATLPGLIAAHSVLTIPWIVRLVVASLISNGNQIEEAALNLGATPWTVIRRVTLPMARPGLVAGGLFSFIVSFTDLEKSIFLVGPGSTTLPIAIVNYLEWNLDPTVSAVATIQILMIGAALVFSDRYVKLSRAF</sequence>
<gene>
    <name evidence="10" type="ORF">FXN63_03290</name>
</gene>
<dbReference type="OrthoDB" id="9783270at2"/>
<evidence type="ECO:0000256" key="3">
    <source>
        <dbReference type="ARBA" id="ARBA00022475"/>
    </source>
</evidence>
<dbReference type="CDD" id="cd06261">
    <property type="entry name" value="TM_PBP2"/>
    <property type="match status" value="1"/>
</dbReference>
<name>A0A5C0ATL7_9BURK</name>
<feature type="transmembrane region" description="Helical" evidence="8">
    <location>
        <begin position="137"/>
        <end position="159"/>
    </location>
</feature>
<feature type="domain" description="ABC transmembrane type-1" evidence="9">
    <location>
        <begin position="65"/>
        <end position="259"/>
    </location>
</feature>
<dbReference type="Gene3D" id="1.10.3720.10">
    <property type="entry name" value="MetI-like"/>
    <property type="match status" value="1"/>
</dbReference>
<reference evidence="10 11" key="1">
    <citation type="submission" date="2019-08" db="EMBL/GenBank/DDBJ databases">
        <title>Amphibian skin-associated Pigmentiphaga: genome sequence and occurrence across geography and hosts.</title>
        <authorList>
            <person name="Bletz M.C."/>
            <person name="Bunk B."/>
            <person name="Sproeer C."/>
            <person name="Biwer P."/>
            <person name="Reiter S."/>
            <person name="Rabemananjara F.C.E."/>
            <person name="Schulz S."/>
            <person name="Overmann J."/>
            <person name="Vences M."/>
        </authorList>
    </citation>
    <scope>NUCLEOTIDE SEQUENCE [LARGE SCALE GENOMIC DNA]</scope>
    <source>
        <strain evidence="10 11">Mada1488</strain>
    </source>
</reference>
<comment type="subcellular location">
    <subcellularLocation>
        <location evidence="1">Cell inner membrane</location>
        <topology evidence="1">Multi-pass membrane protein</topology>
    </subcellularLocation>
    <subcellularLocation>
        <location evidence="8">Cell membrane</location>
        <topology evidence="8">Multi-pass membrane protein</topology>
    </subcellularLocation>
</comment>
<feature type="transmembrane region" description="Helical" evidence="8">
    <location>
        <begin position="71"/>
        <end position="91"/>
    </location>
</feature>
<evidence type="ECO:0000313" key="11">
    <source>
        <dbReference type="Proteomes" id="UP000325161"/>
    </source>
</evidence>
<dbReference type="PROSITE" id="PS50928">
    <property type="entry name" value="ABC_TM1"/>
    <property type="match status" value="1"/>
</dbReference>
<dbReference type="RefSeq" id="WP_148812812.1">
    <property type="nucleotide sequence ID" value="NZ_CP043046.1"/>
</dbReference>
<dbReference type="AlphaFoldDB" id="A0A5C0ATL7"/>
<dbReference type="PANTHER" id="PTHR43357">
    <property type="entry name" value="INNER MEMBRANE ABC TRANSPORTER PERMEASE PROTEIN YDCV"/>
    <property type="match status" value="1"/>
</dbReference>
<keyword evidence="6 8" id="KW-1133">Transmembrane helix</keyword>
<keyword evidence="2 8" id="KW-0813">Transport</keyword>
<dbReference type="Proteomes" id="UP000325161">
    <property type="component" value="Chromosome"/>
</dbReference>
<accession>A0A5C0ATL7</accession>
<evidence type="ECO:0000256" key="6">
    <source>
        <dbReference type="ARBA" id="ARBA00022989"/>
    </source>
</evidence>
<evidence type="ECO:0000259" key="9">
    <source>
        <dbReference type="PROSITE" id="PS50928"/>
    </source>
</evidence>
<dbReference type="SUPFAM" id="SSF161098">
    <property type="entry name" value="MetI-like"/>
    <property type="match status" value="1"/>
</dbReference>
<dbReference type="InterPro" id="IPR035906">
    <property type="entry name" value="MetI-like_sf"/>
</dbReference>
<dbReference type="GO" id="GO:0055085">
    <property type="term" value="P:transmembrane transport"/>
    <property type="evidence" value="ECO:0007669"/>
    <property type="project" value="InterPro"/>
</dbReference>
<feature type="transmembrane region" description="Helical" evidence="8">
    <location>
        <begin position="103"/>
        <end position="125"/>
    </location>
</feature>
<keyword evidence="4" id="KW-0997">Cell inner membrane</keyword>
<keyword evidence="7 8" id="KW-0472">Membrane</keyword>
<dbReference type="PANTHER" id="PTHR43357:SF4">
    <property type="entry name" value="INNER MEMBRANE ABC TRANSPORTER PERMEASE PROTEIN YDCV"/>
    <property type="match status" value="1"/>
</dbReference>
<evidence type="ECO:0000256" key="4">
    <source>
        <dbReference type="ARBA" id="ARBA00022519"/>
    </source>
</evidence>
<evidence type="ECO:0000256" key="7">
    <source>
        <dbReference type="ARBA" id="ARBA00023136"/>
    </source>
</evidence>
<protein>
    <submittedName>
        <fullName evidence="10">ABC transporter permease</fullName>
    </submittedName>
</protein>
<organism evidence="10 11">
    <name type="scientific">Pigmentiphaga aceris</name>
    <dbReference type="NCBI Taxonomy" id="1940612"/>
    <lineage>
        <taxon>Bacteria</taxon>
        <taxon>Pseudomonadati</taxon>
        <taxon>Pseudomonadota</taxon>
        <taxon>Betaproteobacteria</taxon>
        <taxon>Burkholderiales</taxon>
        <taxon>Alcaligenaceae</taxon>
        <taxon>Pigmentiphaga</taxon>
    </lineage>
</organism>
<dbReference type="Pfam" id="PF00528">
    <property type="entry name" value="BPD_transp_1"/>
    <property type="match status" value="1"/>
</dbReference>
<evidence type="ECO:0000256" key="5">
    <source>
        <dbReference type="ARBA" id="ARBA00022692"/>
    </source>
</evidence>
<keyword evidence="3" id="KW-1003">Cell membrane</keyword>
<proteinExistence type="inferred from homology"/>
<evidence type="ECO:0000313" key="10">
    <source>
        <dbReference type="EMBL" id="QEI04974.1"/>
    </source>
</evidence>
<dbReference type="EMBL" id="CP043046">
    <property type="protein sequence ID" value="QEI04974.1"/>
    <property type="molecule type" value="Genomic_DNA"/>
</dbReference>
<evidence type="ECO:0000256" key="8">
    <source>
        <dbReference type="RuleBase" id="RU363032"/>
    </source>
</evidence>
<dbReference type="KEGG" id="pacr:FXN63_03290"/>
<feature type="transmembrane region" description="Helical" evidence="8">
    <location>
        <begin position="239"/>
        <end position="258"/>
    </location>
</feature>
<evidence type="ECO:0000256" key="2">
    <source>
        <dbReference type="ARBA" id="ARBA00022448"/>
    </source>
</evidence>
<evidence type="ECO:0000256" key="1">
    <source>
        <dbReference type="ARBA" id="ARBA00004429"/>
    </source>
</evidence>